<reference evidence="3" key="1">
    <citation type="submission" date="2017-12" db="EMBL/GenBank/DDBJ databases">
        <title>Draft genome sequence of Telmatospirillum siberiense 26-4b1T, an acidotolerant peatland alphaproteobacterium potentially involved in sulfur cycling.</title>
        <authorList>
            <person name="Hausmann B."/>
            <person name="Pjevac P."/>
            <person name="Schreck K."/>
            <person name="Herbold C.W."/>
            <person name="Daims H."/>
            <person name="Wagner M."/>
            <person name="Pester M."/>
            <person name="Loy A."/>
        </authorList>
    </citation>
    <scope>NUCLEOTIDE SEQUENCE [LARGE SCALE GENOMIC DNA]</scope>
    <source>
        <strain evidence="3">26-4b1</strain>
    </source>
</reference>
<dbReference type="GO" id="GO:0005886">
    <property type="term" value="C:plasma membrane"/>
    <property type="evidence" value="ECO:0007669"/>
    <property type="project" value="TreeGrafter"/>
</dbReference>
<dbReference type="InterPro" id="IPR052894">
    <property type="entry name" value="AsmA-related"/>
</dbReference>
<organism evidence="2 3">
    <name type="scientific">Telmatospirillum siberiense</name>
    <dbReference type="NCBI Taxonomy" id="382514"/>
    <lineage>
        <taxon>Bacteria</taxon>
        <taxon>Pseudomonadati</taxon>
        <taxon>Pseudomonadota</taxon>
        <taxon>Alphaproteobacteria</taxon>
        <taxon>Rhodospirillales</taxon>
        <taxon>Rhodospirillaceae</taxon>
        <taxon>Telmatospirillum</taxon>
    </lineage>
</organism>
<dbReference type="AlphaFoldDB" id="A0A2N3PQ03"/>
<comment type="caution">
    <text evidence="2">The sequence shown here is derived from an EMBL/GenBank/DDBJ whole genome shotgun (WGS) entry which is preliminary data.</text>
</comment>
<protein>
    <submittedName>
        <fullName evidence="2">Uncharacterized protein</fullName>
    </submittedName>
</protein>
<proteinExistence type="predicted"/>
<name>A0A2N3PQ03_9PROT</name>
<dbReference type="Proteomes" id="UP000233293">
    <property type="component" value="Unassembled WGS sequence"/>
</dbReference>
<evidence type="ECO:0000313" key="3">
    <source>
        <dbReference type="Proteomes" id="UP000233293"/>
    </source>
</evidence>
<gene>
    <name evidence="2" type="ORF">CWS72_21390</name>
</gene>
<dbReference type="EMBL" id="PIUM01000031">
    <property type="protein sequence ID" value="PKU22483.1"/>
    <property type="molecule type" value="Genomic_DNA"/>
</dbReference>
<keyword evidence="1" id="KW-0812">Transmembrane</keyword>
<dbReference type="GO" id="GO:0090313">
    <property type="term" value="P:regulation of protein targeting to membrane"/>
    <property type="evidence" value="ECO:0007669"/>
    <property type="project" value="TreeGrafter"/>
</dbReference>
<accession>A0A2N3PQ03</accession>
<feature type="transmembrane region" description="Helical" evidence="1">
    <location>
        <begin position="12"/>
        <end position="33"/>
    </location>
</feature>
<evidence type="ECO:0000256" key="1">
    <source>
        <dbReference type="SAM" id="Phobius"/>
    </source>
</evidence>
<dbReference type="PANTHER" id="PTHR30441:SF4">
    <property type="entry name" value="PROTEIN ASMA"/>
    <property type="match status" value="1"/>
</dbReference>
<keyword evidence="1" id="KW-1133">Transmembrane helix</keyword>
<keyword evidence="3" id="KW-1185">Reference proteome</keyword>
<keyword evidence="1" id="KW-0472">Membrane</keyword>
<sequence>MGGRTVFLRRLTYGLIGLAGGIMAFVTLSFMLLDRFELGPLLAWSASAVFGRTVTVAGLHVIPGKWLIVGVEGVRVANIPGGSRPVMAELRQLTAEVETLSLLWGPANVRRLEIDGFSLLLEYAKDGTRNWRRGKAPPRSAEPGDRSWVPSLPDVRVRASEITFLTSSGATLRTRLDDATLLTTGPDAPMRLSAVGAYHETPLRLDADLQSIAVLRDASVPYGADVRFTSGDTTLRFTGTLTRPLDVDGAKGSLFLHAPTLGAILAMGGAKSGGKTSLELSGALTRTGDLWVLAETTGKLNDSVLMPSTIRLAEGGRAQADDVTFDLAFDRLNLDPLLVVAIAEGDAGSSLVVERRPDTLLGGRVSARTLSFRRYGAKNMTFSGSITPGQIKFDELAMTVFDGRFQASGQAESADRGGGLKVRASMVGLDLRQLHRAGIAVPMLGRLDWQIEAEATGETLASAARTAHVSAVMWMTGGGLSRDLLEKASIDIRRLFRAPKGMVPISCLLGVIDMHGGIGTISPLRIRTNDGTIAGQGRFDLPGDRIDLVIASQSATTSDFALDIPLRISGSIMEPDVGLASGDGLAPADADPHDLLPALRDVARRNACNAPQ</sequence>
<evidence type="ECO:0000313" key="2">
    <source>
        <dbReference type="EMBL" id="PKU22483.1"/>
    </source>
</evidence>
<dbReference type="PANTHER" id="PTHR30441">
    <property type="entry name" value="DUF748 DOMAIN-CONTAINING PROTEIN"/>
    <property type="match status" value="1"/>
</dbReference>